<gene>
    <name evidence="13" type="ORF">BG015_009138</name>
</gene>
<dbReference type="InterPro" id="IPR046341">
    <property type="entry name" value="SET_dom_sf"/>
</dbReference>
<dbReference type="Gene3D" id="1.20.960.10">
    <property type="entry name" value="Mitochondrial outer membrane translocase complex, subunit Tom20 domain"/>
    <property type="match status" value="1"/>
</dbReference>
<evidence type="ECO:0000256" key="5">
    <source>
        <dbReference type="ARBA" id="ARBA00022771"/>
    </source>
</evidence>
<comment type="similarity">
    <text evidence="2">Belongs to the Tom20 family.</text>
</comment>
<keyword evidence="3" id="KW-0812">Transmembrane</keyword>
<dbReference type="PROSITE" id="PS50280">
    <property type="entry name" value="SET"/>
    <property type="match status" value="1"/>
</dbReference>
<keyword evidence="14" id="KW-1185">Reference proteome</keyword>
<dbReference type="Proteomes" id="UP000748756">
    <property type="component" value="Unassembled WGS sequence"/>
</dbReference>
<evidence type="ECO:0000256" key="10">
    <source>
        <dbReference type="ARBA" id="ARBA00023136"/>
    </source>
</evidence>
<dbReference type="PANTHER" id="PTHR12197:SF251">
    <property type="entry name" value="EG:BACR7C10.4 PROTEIN"/>
    <property type="match status" value="1"/>
</dbReference>
<evidence type="ECO:0000256" key="11">
    <source>
        <dbReference type="SAM" id="MobiDB-lite"/>
    </source>
</evidence>
<name>A0A9P5VA15_9FUNG</name>
<evidence type="ECO:0000256" key="2">
    <source>
        <dbReference type="ARBA" id="ARBA00005792"/>
    </source>
</evidence>
<dbReference type="Gene3D" id="6.10.140.2220">
    <property type="match status" value="1"/>
</dbReference>
<reference evidence="13" key="1">
    <citation type="journal article" date="2020" name="Fungal Divers.">
        <title>Resolving the Mortierellaceae phylogeny through synthesis of multi-gene phylogenetics and phylogenomics.</title>
        <authorList>
            <person name="Vandepol N."/>
            <person name="Liber J."/>
            <person name="Desiro A."/>
            <person name="Na H."/>
            <person name="Kennedy M."/>
            <person name="Barry K."/>
            <person name="Grigoriev I.V."/>
            <person name="Miller A.N."/>
            <person name="O'Donnell K."/>
            <person name="Stajich J.E."/>
            <person name="Bonito G."/>
        </authorList>
    </citation>
    <scope>NUCLEOTIDE SEQUENCE</scope>
    <source>
        <strain evidence="13">NRRL 6426</strain>
    </source>
</reference>
<evidence type="ECO:0000256" key="9">
    <source>
        <dbReference type="ARBA" id="ARBA00023128"/>
    </source>
</evidence>
<dbReference type="GO" id="GO:0005742">
    <property type="term" value="C:mitochondrial outer membrane translocase complex"/>
    <property type="evidence" value="ECO:0007669"/>
    <property type="project" value="InterPro"/>
</dbReference>
<dbReference type="InterPro" id="IPR002056">
    <property type="entry name" value="MAS20"/>
</dbReference>
<dbReference type="PRINTS" id="PR00351">
    <property type="entry name" value="OM20RECEPTOR"/>
</dbReference>
<proteinExistence type="inferred from homology"/>
<dbReference type="Pfam" id="PF02064">
    <property type="entry name" value="MAS20"/>
    <property type="match status" value="1"/>
</dbReference>
<comment type="caution">
    <text evidence="13">The sequence shown here is derived from an EMBL/GenBank/DDBJ whole genome shotgun (WGS) entry which is preliminary data.</text>
</comment>
<dbReference type="InterPro" id="IPR001214">
    <property type="entry name" value="SET_dom"/>
</dbReference>
<keyword evidence="6" id="KW-1000">Mitochondrion outer membrane</keyword>
<dbReference type="GO" id="GO:0006886">
    <property type="term" value="P:intracellular protein transport"/>
    <property type="evidence" value="ECO:0007669"/>
    <property type="project" value="InterPro"/>
</dbReference>
<keyword evidence="9" id="KW-0496">Mitochondrion</keyword>
<dbReference type="InterPro" id="IPR023392">
    <property type="entry name" value="Tom20_dom_sf"/>
</dbReference>
<feature type="compositionally biased region" description="Basic residues" evidence="11">
    <location>
        <begin position="37"/>
        <end position="48"/>
    </location>
</feature>
<feature type="region of interest" description="Disordered" evidence="11">
    <location>
        <begin position="35"/>
        <end position="65"/>
    </location>
</feature>
<dbReference type="GO" id="GO:0006605">
    <property type="term" value="P:protein targeting"/>
    <property type="evidence" value="ECO:0007669"/>
    <property type="project" value="InterPro"/>
</dbReference>
<dbReference type="PANTHER" id="PTHR12197">
    <property type="entry name" value="HISTONE-LYSINE N-METHYLTRANSFERASE SMYD"/>
    <property type="match status" value="1"/>
</dbReference>
<evidence type="ECO:0000256" key="8">
    <source>
        <dbReference type="ARBA" id="ARBA00022989"/>
    </source>
</evidence>
<dbReference type="Gene3D" id="2.170.270.10">
    <property type="entry name" value="SET domain"/>
    <property type="match status" value="1"/>
</dbReference>
<dbReference type="PROSITE" id="PS01360">
    <property type="entry name" value="ZF_MYND_1"/>
    <property type="match status" value="1"/>
</dbReference>
<evidence type="ECO:0000256" key="7">
    <source>
        <dbReference type="ARBA" id="ARBA00022833"/>
    </source>
</evidence>
<evidence type="ECO:0000256" key="3">
    <source>
        <dbReference type="ARBA" id="ARBA00022692"/>
    </source>
</evidence>
<dbReference type="SUPFAM" id="SSF47157">
    <property type="entry name" value="Mitochondrial import receptor subunit Tom20"/>
    <property type="match status" value="1"/>
</dbReference>
<comment type="subcellular location">
    <subcellularLocation>
        <location evidence="1">Mitochondrion outer membrane</location>
        <topology evidence="1">Single-pass membrane protein</topology>
    </subcellularLocation>
</comment>
<dbReference type="AlphaFoldDB" id="A0A9P5VA15"/>
<dbReference type="GO" id="GO:0005634">
    <property type="term" value="C:nucleus"/>
    <property type="evidence" value="ECO:0007669"/>
    <property type="project" value="TreeGrafter"/>
</dbReference>
<organism evidence="13 14">
    <name type="scientific">Linnemannia schmuckeri</name>
    <dbReference type="NCBI Taxonomy" id="64567"/>
    <lineage>
        <taxon>Eukaryota</taxon>
        <taxon>Fungi</taxon>
        <taxon>Fungi incertae sedis</taxon>
        <taxon>Mucoromycota</taxon>
        <taxon>Mortierellomycotina</taxon>
        <taxon>Mortierellomycetes</taxon>
        <taxon>Mortierellales</taxon>
        <taxon>Mortierellaceae</taxon>
        <taxon>Linnemannia</taxon>
    </lineage>
</organism>
<protein>
    <recommendedName>
        <fullName evidence="12">SET domain-containing protein</fullName>
    </recommendedName>
</protein>
<dbReference type="CDD" id="cd20071">
    <property type="entry name" value="SET_SMYD"/>
    <property type="match status" value="1"/>
</dbReference>
<evidence type="ECO:0000313" key="14">
    <source>
        <dbReference type="Proteomes" id="UP000748756"/>
    </source>
</evidence>
<dbReference type="SUPFAM" id="SSF82199">
    <property type="entry name" value="SET domain"/>
    <property type="match status" value="1"/>
</dbReference>
<dbReference type="InterPro" id="IPR050869">
    <property type="entry name" value="H3K4_H4K5_MeTrfase"/>
</dbReference>
<evidence type="ECO:0000256" key="4">
    <source>
        <dbReference type="ARBA" id="ARBA00022723"/>
    </source>
</evidence>
<keyword evidence="8" id="KW-1133">Transmembrane helix</keyword>
<keyword evidence="4" id="KW-0479">Metal-binding</keyword>
<evidence type="ECO:0000259" key="12">
    <source>
        <dbReference type="PROSITE" id="PS50280"/>
    </source>
</evidence>
<evidence type="ECO:0000313" key="13">
    <source>
        <dbReference type="EMBL" id="KAF9149086.1"/>
    </source>
</evidence>
<dbReference type="InterPro" id="IPR002893">
    <property type="entry name" value="Znf_MYND"/>
</dbReference>
<dbReference type="Pfam" id="PF00856">
    <property type="entry name" value="SET"/>
    <property type="match status" value="1"/>
</dbReference>
<dbReference type="Gene3D" id="1.10.220.160">
    <property type="match status" value="1"/>
</dbReference>
<evidence type="ECO:0000256" key="6">
    <source>
        <dbReference type="ARBA" id="ARBA00022787"/>
    </source>
</evidence>
<keyword evidence="7" id="KW-0862">Zinc</keyword>
<dbReference type="Pfam" id="PF01753">
    <property type="entry name" value="zf-MYND"/>
    <property type="match status" value="1"/>
</dbReference>
<dbReference type="GO" id="GO:0008270">
    <property type="term" value="F:zinc ion binding"/>
    <property type="evidence" value="ECO:0007669"/>
    <property type="project" value="UniProtKB-KW"/>
</dbReference>
<feature type="domain" description="SET" evidence="12">
    <location>
        <begin position="164"/>
        <end position="447"/>
    </location>
</feature>
<keyword evidence="5" id="KW-0863">Zinc-finger</keyword>
<sequence length="506" mass="57047">MKTSTIVAATVGTLAVATVGYAIYFDQKRRNDPEFRRKLKKEKKRAMKQQKEEEKKKTTKTAQSVEEALASIKEDDFPTSMEEREKFCMDQLSTGEALFTRGPEGYDMAAICFYKALKVYPAPAELVMVYQKTIPPEVFTLVMGMLSMDVHKKQEKYYTVFPPKEMNVKVDELPEGITAEGQKVVRRGLIATKDFAAGETIYSETPIISSLEPSLEGKEFCHYCLKQIVEEESKVNCSTCTKVVFCSASCEKSASTEFHAVLCTKDSEDASTPERSLYDYTKETNNKYPEMIAKFLVRMVHEETLNSGEEYNLFDHIERLRFLEVRPSAAEEKEIELLKVALGSKIPGIEEFINEERYLTLKGKLLYNAYGISTSLNADRSVEPSPEQYRSERDAPVVGAGFYRVTSYMSHSCEPNTKIAYQDHNNNLAVVATRAVKAGEELHVGFINQKNGELSTEQRRQELFQHYRFKCMCPRCEAPEPVAVAAAVVAEAVVEAEAEAVEEATA</sequence>
<accession>A0A9P5VA15</accession>
<dbReference type="OrthoDB" id="2154253at2759"/>
<keyword evidence="10" id="KW-0472">Membrane</keyword>
<dbReference type="EMBL" id="JAAAUQ010000575">
    <property type="protein sequence ID" value="KAF9149086.1"/>
    <property type="molecule type" value="Genomic_DNA"/>
</dbReference>
<evidence type="ECO:0000256" key="1">
    <source>
        <dbReference type="ARBA" id="ARBA00004572"/>
    </source>
</evidence>